<name>A0AB38YBQ0_9GAMM</name>
<sequence>MLLSLNSPAAQSDDPATQCRVGAELFKFTALNSAVSRVNWDFMSIDTANVVPVEIGCNAADISASRLIHEAFDALEIELATGHGRYSAELLNLYGCPPATHRSVLRGIRQTLAPLMLDPEYNDQLTATKASLMFAAVQDHINGPYIEQCTT</sequence>
<proteinExistence type="predicted"/>
<dbReference type="AlphaFoldDB" id="A0AB38YBQ0"/>
<dbReference type="EMBL" id="CP101717">
    <property type="protein sequence ID" value="WLD56795.1"/>
    <property type="molecule type" value="Genomic_DNA"/>
</dbReference>
<evidence type="ECO:0008006" key="2">
    <source>
        <dbReference type="Google" id="ProtNLM"/>
    </source>
</evidence>
<accession>A0AB38YBQ0</accession>
<reference evidence="1" key="1">
    <citation type="submission" date="2022-07" db="EMBL/GenBank/DDBJ databases">
        <title>Complete genome sequence of Salinispirillum sp. LH10-3-1 capable of multiple carbohydrate inversion isolated from a soda lake.</title>
        <authorList>
            <person name="Liu J."/>
            <person name="Zhai Y."/>
            <person name="Zhang H."/>
            <person name="Yang H."/>
            <person name="Qu J."/>
            <person name="Li J."/>
        </authorList>
    </citation>
    <scope>NUCLEOTIDE SEQUENCE</scope>
    <source>
        <strain evidence="1">LH 10-3-1</strain>
    </source>
</reference>
<dbReference type="RefSeq" id="WP_304994079.1">
    <property type="nucleotide sequence ID" value="NZ_CP101717.1"/>
</dbReference>
<evidence type="ECO:0000313" key="1">
    <source>
        <dbReference type="EMBL" id="WLD56795.1"/>
    </source>
</evidence>
<protein>
    <recommendedName>
        <fullName evidence="2">DUF3015 domain-containing protein</fullName>
    </recommendedName>
</protein>
<gene>
    <name evidence="1" type="ORF">NFC81_08630</name>
</gene>
<organism evidence="1">
    <name type="scientific">Salinispirillum sp. LH 10-3-1</name>
    <dbReference type="NCBI Taxonomy" id="2952525"/>
    <lineage>
        <taxon>Bacteria</taxon>
        <taxon>Pseudomonadati</taxon>
        <taxon>Pseudomonadota</taxon>
        <taxon>Gammaproteobacteria</taxon>
        <taxon>Oceanospirillales</taxon>
        <taxon>Saccharospirillaceae</taxon>
        <taxon>Salinispirillum</taxon>
    </lineage>
</organism>